<dbReference type="Pfam" id="PF00884">
    <property type="entry name" value="Sulfatase"/>
    <property type="match status" value="1"/>
</dbReference>
<feature type="domain" description="Sulfatase N-terminal" evidence="3">
    <location>
        <begin position="42"/>
        <end position="96"/>
    </location>
</feature>
<dbReference type="GO" id="GO:0008484">
    <property type="term" value="F:sulfuric ester hydrolase activity"/>
    <property type="evidence" value="ECO:0007669"/>
    <property type="project" value="TreeGrafter"/>
</dbReference>
<dbReference type="PANTHER" id="PTHR45953">
    <property type="entry name" value="IDURONATE 2-SULFATASE"/>
    <property type="match status" value="1"/>
</dbReference>
<evidence type="ECO:0000256" key="2">
    <source>
        <dbReference type="ARBA" id="ARBA00022801"/>
    </source>
</evidence>
<evidence type="ECO:0000313" key="4">
    <source>
        <dbReference type="EMBL" id="GAG73993.1"/>
    </source>
</evidence>
<dbReference type="AlphaFoldDB" id="X1ANX5"/>
<gene>
    <name evidence="4" type="ORF">S01H4_06310</name>
</gene>
<feature type="non-terminal residue" evidence="4">
    <location>
        <position position="1"/>
    </location>
</feature>
<reference evidence="4" key="1">
    <citation type="journal article" date="2014" name="Front. Microbiol.">
        <title>High frequency of phylogenetically diverse reductive dehalogenase-homologous genes in deep subseafloor sedimentary metagenomes.</title>
        <authorList>
            <person name="Kawai M."/>
            <person name="Futagami T."/>
            <person name="Toyoda A."/>
            <person name="Takaki Y."/>
            <person name="Nishi S."/>
            <person name="Hori S."/>
            <person name="Arai W."/>
            <person name="Tsubouchi T."/>
            <person name="Morono Y."/>
            <person name="Uchiyama I."/>
            <person name="Ito T."/>
            <person name="Fujiyama A."/>
            <person name="Inagaki F."/>
            <person name="Takami H."/>
        </authorList>
    </citation>
    <scope>NUCLEOTIDE SEQUENCE</scope>
    <source>
        <strain evidence="4">Expedition CK06-06</strain>
    </source>
</reference>
<accession>X1ANX5</accession>
<dbReference type="GO" id="GO:0005737">
    <property type="term" value="C:cytoplasm"/>
    <property type="evidence" value="ECO:0007669"/>
    <property type="project" value="TreeGrafter"/>
</dbReference>
<keyword evidence="1" id="KW-0479">Metal-binding</keyword>
<dbReference type="InterPro" id="IPR017850">
    <property type="entry name" value="Alkaline_phosphatase_core_sf"/>
</dbReference>
<dbReference type="InterPro" id="IPR000917">
    <property type="entry name" value="Sulfatase_N"/>
</dbReference>
<proteinExistence type="predicted"/>
<evidence type="ECO:0000256" key="1">
    <source>
        <dbReference type="ARBA" id="ARBA00022723"/>
    </source>
</evidence>
<name>X1ANX5_9ZZZZ</name>
<keyword evidence="2" id="KW-0378">Hydrolase</keyword>
<dbReference type="SUPFAM" id="SSF53649">
    <property type="entry name" value="Alkaline phosphatase-like"/>
    <property type="match status" value="1"/>
</dbReference>
<dbReference type="EMBL" id="BART01001928">
    <property type="protein sequence ID" value="GAG73993.1"/>
    <property type="molecule type" value="Genomic_DNA"/>
</dbReference>
<dbReference type="PANTHER" id="PTHR45953:SF1">
    <property type="entry name" value="IDURONATE 2-SULFATASE"/>
    <property type="match status" value="1"/>
</dbReference>
<evidence type="ECO:0000259" key="3">
    <source>
        <dbReference type="Pfam" id="PF00884"/>
    </source>
</evidence>
<dbReference type="GO" id="GO:0046872">
    <property type="term" value="F:metal ion binding"/>
    <property type="evidence" value="ECO:0007669"/>
    <property type="project" value="UniProtKB-KW"/>
</dbReference>
<organism evidence="4">
    <name type="scientific">marine sediment metagenome</name>
    <dbReference type="NCBI Taxonomy" id="412755"/>
    <lineage>
        <taxon>unclassified sequences</taxon>
        <taxon>metagenomes</taxon>
        <taxon>ecological metagenomes</taxon>
    </lineage>
</organism>
<comment type="caution">
    <text evidence="4">The sequence shown here is derived from an EMBL/GenBank/DDBJ whole genome shotgun (WGS) entry which is preliminary data.</text>
</comment>
<protein>
    <recommendedName>
        <fullName evidence="3">Sulfatase N-terminal domain-containing protein</fullName>
    </recommendedName>
</protein>
<sequence>TTPDMPKNAPLQAQHEWGELRNYGHYGQMPRKGSDDVMSDDLARKLIHGYYAATSYSDALVGKLLAELEKLELDKDTIVVLWGDHGWSLGEHGHKTGCCGSDTR</sequence>
<dbReference type="Gene3D" id="3.40.720.10">
    <property type="entry name" value="Alkaline Phosphatase, subunit A"/>
    <property type="match status" value="1"/>
</dbReference>